<evidence type="ECO:0000256" key="1">
    <source>
        <dbReference type="SAM" id="MobiDB-lite"/>
    </source>
</evidence>
<dbReference type="EMBL" id="MU006382">
    <property type="protein sequence ID" value="KAF2844414.1"/>
    <property type="molecule type" value="Genomic_DNA"/>
</dbReference>
<gene>
    <name evidence="2" type="ORF">T440DRAFT_484206</name>
</gene>
<dbReference type="AlphaFoldDB" id="A0A6A7ANT7"/>
<accession>A0A6A7ANT7</accession>
<sequence>MASSILKEKHTSASDTYNLMPNAAFTATPEDAYPSVDPSAGACHVLGENNGFITPNGASNHSTYSSLSSDEHFIRRPPHSFPSSPIAHHTQGTHSSCAPAAPNKKRRTNISGIDAPHIQASEYLNYVSNSQVPRNGNHVKTLYHHATDSPIPTPMSTYQTEPNIAVGVKIFPYRDYTIGIPEDLSSNLSTLQKYQESAIDANAVYDVTKLTHAFYAGLQAGHCLFCFNSPPTRREHIDSGLYILSFVEKNYLVVAGIAIASYHNCQAMEMGHILVSLPENISKSQREFFSKLLLYDSHKSSNSIIGKGVIGQPYAVIPVEAPIEVSGYSSFLKVTVRVPVEINFLTLDGSLHGLIDTITEFAFARSNRREEAEKLLAEIGRWATGLSSLKVSNPTQPSFGILQYLRQKVQLKSGETVFLCGTRGGKVVLRIGNMCDERDAGTLHIKCLAEA</sequence>
<keyword evidence="3" id="KW-1185">Reference proteome</keyword>
<dbReference type="Proteomes" id="UP000799423">
    <property type="component" value="Unassembled WGS sequence"/>
</dbReference>
<name>A0A6A7ANT7_9PLEO</name>
<feature type="region of interest" description="Disordered" evidence="1">
    <location>
        <begin position="62"/>
        <end position="108"/>
    </location>
</feature>
<organism evidence="2 3">
    <name type="scientific">Plenodomus tracheiphilus IPT5</name>
    <dbReference type="NCBI Taxonomy" id="1408161"/>
    <lineage>
        <taxon>Eukaryota</taxon>
        <taxon>Fungi</taxon>
        <taxon>Dikarya</taxon>
        <taxon>Ascomycota</taxon>
        <taxon>Pezizomycotina</taxon>
        <taxon>Dothideomycetes</taxon>
        <taxon>Pleosporomycetidae</taxon>
        <taxon>Pleosporales</taxon>
        <taxon>Pleosporineae</taxon>
        <taxon>Leptosphaeriaceae</taxon>
        <taxon>Plenodomus</taxon>
    </lineage>
</organism>
<evidence type="ECO:0000313" key="2">
    <source>
        <dbReference type="EMBL" id="KAF2844414.1"/>
    </source>
</evidence>
<proteinExistence type="predicted"/>
<reference evidence="2" key="1">
    <citation type="submission" date="2020-01" db="EMBL/GenBank/DDBJ databases">
        <authorList>
            <consortium name="DOE Joint Genome Institute"/>
            <person name="Haridas S."/>
            <person name="Albert R."/>
            <person name="Binder M."/>
            <person name="Bloem J."/>
            <person name="Labutti K."/>
            <person name="Salamov A."/>
            <person name="Andreopoulos B."/>
            <person name="Baker S.E."/>
            <person name="Barry K."/>
            <person name="Bills G."/>
            <person name="Bluhm B.H."/>
            <person name="Cannon C."/>
            <person name="Castanera R."/>
            <person name="Culley D.E."/>
            <person name="Daum C."/>
            <person name="Ezra D."/>
            <person name="Gonzalez J.B."/>
            <person name="Henrissat B."/>
            <person name="Kuo A."/>
            <person name="Liang C."/>
            <person name="Lipzen A."/>
            <person name="Lutzoni F."/>
            <person name="Magnuson J."/>
            <person name="Mondo S."/>
            <person name="Nolan M."/>
            <person name="Ohm R."/>
            <person name="Pangilinan J."/>
            <person name="Park H.-J."/>
            <person name="Ramirez L."/>
            <person name="Alfaro M."/>
            <person name="Sun H."/>
            <person name="Tritt A."/>
            <person name="Yoshinaga Y."/>
            <person name="Zwiers L.-H."/>
            <person name="Turgeon B.G."/>
            <person name="Goodwin S.B."/>
            <person name="Spatafora J.W."/>
            <person name="Crous P.W."/>
            <person name="Grigoriev I.V."/>
        </authorList>
    </citation>
    <scope>NUCLEOTIDE SEQUENCE</scope>
    <source>
        <strain evidence="2">IPT5</strain>
    </source>
</reference>
<protein>
    <submittedName>
        <fullName evidence="2">Uncharacterized protein</fullName>
    </submittedName>
</protein>
<evidence type="ECO:0000313" key="3">
    <source>
        <dbReference type="Proteomes" id="UP000799423"/>
    </source>
</evidence>